<keyword evidence="4" id="KW-1185">Reference proteome</keyword>
<dbReference type="InterPro" id="IPR048711">
    <property type="entry name" value="WHD_Rv2258c"/>
</dbReference>
<dbReference type="CDD" id="cd02440">
    <property type="entry name" value="AdoMet_MTases"/>
    <property type="match status" value="1"/>
</dbReference>
<dbReference type="EMBL" id="PXYK01000001">
    <property type="protein sequence ID" value="PSJ65661.1"/>
    <property type="molecule type" value="Genomic_DNA"/>
</dbReference>
<evidence type="ECO:0000259" key="1">
    <source>
        <dbReference type="Pfam" id="PF13847"/>
    </source>
</evidence>
<dbReference type="SUPFAM" id="SSF53335">
    <property type="entry name" value="S-adenosyl-L-methionine-dependent methyltransferases"/>
    <property type="match status" value="1"/>
</dbReference>
<evidence type="ECO:0000313" key="3">
    <source>
        <dbReference type="EMBL" id="PSJ65661.1"/>
    </source>
</evidence>
<accession>A0A2P7ST89</accession>
<dbReference type="Pfam" id="PF21320">
    <property type="entry name" value="WHD_Rv2258c"/>
    <property type="match status" value="1"/>
</dbReference>
<evidence type="ECO:0000313" key="4">
    <source>
        <dbReference type="Proteomes" id="UP000241229"/>
    </source>
</evidence>
<proteinExistence type="predicted"/>
<dbReference type="InterPro" id="IPR025714">
    <property type="entry name" value="Methyltranfer_dom"/>
</dbReference>
<organism evidence="3 4">
    <name type="scientific">Kumtagia ephedrae</name>
    <dbReference type="NCBI Taxonomy" id="2116701"/>
    <lineage>
        <taxon>Bacteria</taxon>
        <taxon>Pseudomonadati</taxon>
        <taxon>Pseudomonadota</taxon>
        <taxon>Alphaproteobacteria</taxon>
        <taxon>Hyphomicrobiales</taxon>
        <taxon>Phyllobacteriaceae</taxon>
        <taxon>Kumtagia</taxon>
    </lineage>
</organism>
<dbReference type="OrthoDB" id="9801363at2"/>
<dbReference type="GO" id="GO:0008168">
    <property type="term" value="F:methyltransferase activity"/>
    <property type="evidence" value="ECO:0007669"/>
    <property type="project" value="UniProtKB-KW"/>
</dbReference>
<dbReference type="InterPro" id="IPR036390">
    <property type="entry name" value="WH_DNA-bd_sf"/>
</dbReference>
<evidence type="ECO:0000259" key="2">
    <source>
        <dbReference type="Pfam" id="PF21320"/>
    </source>
</evidence>
<feature type="domain" description="Methyltransferase" evidence="1">
    <location>
        <begin position="170"/>
        <end position="287"/>
    </location>
</feature>
<feature type="domain" description="S-adenosylmethionine-dependent methyltransferase Rv2258c-like winged HTH" evidence="2">
    <location>
        <begin position="28"/>
        <end position="91"/>
    </location>
</feature>
<keyword evidence="3" id="KW-0808">Transferase</keyword>
<keyword evidence="3" id="KW-0489">Methyltransferase</keyword>
<dbReference type="RefSeq" id="WP_106770203.1">
    <property type="nucleotide sequence ID" value="NZ_PXYK01000001.1"/>
</dbReference>
<dbReference type="GO" id="GO:0032259">
    <property type="term" value="P:methylation"/>
    <property type="evidence" value="ECO:0007669"/>
    <property type="project" value="UniProtKB-KW"/>
</dbReference>
<dbReference type="SUPFAM" id="SSF46785">
    <property type="entry name" value="Winged helix' DNA-binding domain"/>
    <property type="match status" value="1"/>
</dbReference>
<sequence length="349" mass="36610">MTQIDETRLNELVGRVLGDLGGAVSVPLVRIGDTLGLYAALRNSGPATADDLAAAAGCAPRYVREWLCAQTASGYVTYEGGRFSLTPEQAFVFAEPDSPVNLIGAFDTAAAMVENQPKVQAAFKTGKGVAWGDQAGCMFCAVARLFRPGYVNALVQDWLPALDGVVDKLNKGAKVADVGCGHGLSTILMAQAFPKSHFTGYDFHPASIAAATAHARAHGMTNVGFEVGRAQDFPGGGFDLVTCFDCLHDMGDPEAAAAHIRQALGHGGTWMVVEPMAGDTLEDNVNPVGRLYYSASTMICVPTSLAQETGRALGAQAGEKRLTEVIRSGGFSKVRRAAATPLNMVLEAT</sequence>
<dbReference type="Pfam" id="PF13847">
    <property type="entry name" value="Methyltransf_31"/>
    <property type="match status" value="1"/>
</dbReference>
<dbReference type="AlphaFoldDB" id="A0A2P7ST89"/>
<name>A0A2P7ST89_9HYPH</name>
<dbReference type="InterPro" id="IPR053173">
    <property type="entry name" value="SAM-binding_MTase"/>
</dbReference>
<dbReference type="InterPro" id="IPR036388">
    <property type="entry name" value="WH-like_DNA-bd_sf"/>
</dbReference>
<reference evidence="3 4" key="1">
    <citation type="submission" date="2018-03" db="EMBL/GenBank/DDBJ databases">
        <title>The draft genome of Mesorhizobium sp. 6GN-30.</title>
        <authorList>
            <person name="Liu L."/>
            <person name="Li L."/>
            <person name="Wang T."/>
            <person name="Zhang X."/>
            <person name="Liang L."/>
        </authorList>
    </citation>
    <scope>NUCLEOTIDE SEQUENCE [LARGE SCALE GENOMIC DNA]</scope>
    <source>
        <strain evidence="3 4">6GN30</strain>
    </source>
</reference>
<dbReference type="Gene3D" id="1.10.10.10">
    <property type="entry name" value="Winged helix-like DNA-binding domain superfamily/Winged helix DNA-binding domain"/>
    <property type="match status" value="1"/>
</dbReference>
<dbReference type="Proteomes" id="UP000241229">
    <property type="component" value="Unassembled WGS sequence"/>
</dbReference>
<gene>
    <name evidence="3" type="ORF">C7I84_00600</name>
</gene>
<dbReference type="InterPro" id="IPR029063">
    <property type="entry name" value="SAM-dependent_MTases_sf"/>
</dbReference>
<comment type="caution">
    <text evidence="3">The sequence shown here is derived from an EMBL/GenBank/DDBJ whole genome shotgun (WGS) entry which is preliminary data.</text>
</comment>
<protein>
    <submittedName>
        <fullName evidence="3">SAM-dependent methyltransferase</fullName>
    </submittedName>
</protein>
<dbReference type="Gene3D" id="3.40.50.150">
    <property type="entry name" value="Vaccinia Virus protein VP39"/>
    <property type="match status" value="1"/>
</dbReference>
<dbReference type="PANTHER" id="PTHR45128">
    <property type="entry name" value="METHYLTRANSFERASE TYPE 11"/>
    <property type="match status" value="1"/>
</dbReference>
<dbReference type="PANTHER" id="PTHR45128:SF2">
    <property type="entry name" value="METHYLTRANSFERASE DOMAIN-CONTAINING PROTEIN"/>
    <property type="match status" value="1"/>
</dbReference>